<dbReference type="InterPro" id="IPR036395">
    <property type="entry name" value="Cu_fist_DNA-bd_dom_sf"/>
</dbReference>
<dbReference type="SUPFAM" id="SSF57879">
    <property type="entry name" value="Zinc domain conserved in yeast copper-regulated transcription factors"/>
    <property type="match status" value="1"/>
</dbReference>
<keyword evidence="2" id="KW-0479">Metal-binding</keyword>
<evidence type="ECO:0000256" key="3">
    <source>
        <dbReference type="ARBA" id="ARBA00022833"/>
    </source>
</evidence>
<keyword evidence="7" id="KW-0539">Nucleus</keyword>
<evidence type="ECO:0000256" key="2">
    <source>
        <dbReference type="ARBA" id="ARBA00022723"/>
    </source>
</evidence>
<evidence type="ECO:0000256" key="6">
    <source>
        <dbReference type="ARBA" id="ARBA00023163"/>
    </source>
</evidence>
<comment type="subcellular location">
    <subcellularLocation>
        <location evidence="1">Nucleus</location>
    </subcellularLocation>
</comment>
<gene>
    <name evidence="10" type="ORF">C8Q71DRAFT_59632</name>
</gene>
<dbReference type="SMART" id="SM01090">
    <property type="entry name" value="Copper-fist"/>
    <property type="match status" value="1"/>
</dbReference>
<dbReference type="PANTHER" id="PTHR28088:SF5">
    <property type="entry name" value="TRANSCRIPTIONAL ACTIVATOR HAA1-RELATED"/>
    <property type="match status" value="1"/>
</dbReference>
<dbReference type="Proteomes" id="UP000814176">
    <property type="component" value="Unassembled WGS sequence"/>
</dbReference>
<sequence length="449" mass="46805">MSCVAYSQPHVKLQFVNDQKFACESCIKGHRSSSCQHTDRPLFEIKKKGRPVSQCGKCRELRKTKRMHNKCNCASGSLAETPAQIPQVAASSSSKSRRFKPIAPALPNGLKSLPSELSQSASIAGSSFNASTSSSCGCGAPGCRCLQAAMHPSGADTSPHLGQRSANGLTALAAAAAICWTHEHPVVNNETGSAQMTAISSDNAPRHGQPEHCGTFASDQPPNYLPHRPSPEHYPPQRKRRRSGCAEAASTRSAHLHTFDERDLQLPPIRYPGMSHSESTSLPVFPPIPPLSEIASLAGSGCCCGVECTCPGCVQHRGPVHASEDFPDCEDGCGTCVDNESGVGLPSPGAGSSSSSAKLGPGTQPNFIDAFFARAASLPLPPATRMAGLDAMNVTVYPSTLFSGGVREREERRAAFGLVSIPPLECGCAGGCGCPAGRCGCGDGCAGCC</sequence>
<dbReference type="PANTHER" id="PTHR28088">
    <property type="entry name" value="TRANSCRIPTIONAL ACTIVATOR HAA1-RELATED"/>
    <property type="match status" value="1"/>
</dbReference>
<reference evidence="10 11" key="1">
    <citation type="journal article" date="2021" name="Environ. Microbiol.">
        <title>Gene family expansions and transcriptome signatures uncover fungal adaptations to wood decay.</title>
        <authorList>
            <person name="Hage H."/>
            <person name="Miyauchi S."/>
            <person name="Viragh M."/>
            <person name="Drula E."/>
            <person name="Min B."/>
            <person name="Chaduli D."/>
            <person name="Navarro D."/>
            <person name="Favel A."/>
            <person name="Norest M."/>
            <person name="Lesage-Meessen L."/>
            <person name="Balint B."/>
            <person name="Merenyi Z."/>
            <person name="de Eugenio L."/>
            <person name="Morin E."/>
            <person name="Martinez A.T."/>
            <person name="Baldrian P."/>
            <person name="Stursova M."/>
            <person name="Martinez M.J."/>
            <person name="Novotny C."/>
            <person name="Magnuson J.K."/>
            <person name="Spatafora J.W."/>
            <person name="Maurice S."/>
            <person name="Pangilinan J."/>
            <person name="Andreopoulos W."/>
            <person name="LaButti K."/>
            <person name="Hundley H."/>
            <person name="Na H."/>
            <person name="Kuo A."/>
            <person name="Barry K."/>
            <person name="Lipzen A."/>
            <person name="Henrissat B."/>
            <person name="Riley R."/>
            <person name="Ahrendt S."/>
            <person name="Nagy L.G."/>
            <person name="Grigoriev I.V."/>
            <person name="Martin F."/>
            <person name="Rosso M.N."/>
        </authorList>
    </citation>
    <scope>NUCLEOTIDE SEQUENCE [LARGE SCALE GENOMIC DNA]</scope>
    <source>
        <strain evidence="10 11">CIRM-BRFM 1785</strain>
    </source>
</reference>
<name>A0ABQ8KH86_9APHY</name>
<keyword evidence="11" id="KW-1185">Reference proteome</keyword>
<dbReference type="InterPro" id="IPR001083">
    <property type="entry name" value="Cu_fist_DNA-bd_dom"/>
</dbReference>
<evidence type="ECO:0000256" key="8">
    <source>
        <dbReference type="SAM" id="MobiDB-lite"/>
    </source>
</evidence>
<keyword evidence="4" id="KW-0186">Copper</keyword>
<feature type="domain" description="Copper-fist" evidence="9">
    <location>
        <begin position="13"/>
        <end position="52"/>
    </location>
</feature>
<evidence type="ECO:0000313" key="11">
    <source>
        <dbReference type="Proteomes" id="UP000814176"/>
    </source>
</evidence>
<keyword evidence="5" id="KW-0805">Transcription regulation</keyword>
<dbReference type="SMART" id="SM00412">
    <property type="entry name" value="Cu_FIST"/>
    <property type="match status" value="1"/>
</dbReference>
<evidence type="ECO:0000256" key="7">
    <source>
        <dbReference type="ARBA" id="ARBA00023242"/>
    </source>
</evidence>
<evidence type="ECO:0000256" key="5">
    <source>
        <dbReference type="ARBA" id="ARBA00023015"/>
    </source>
</evidence>
<proteinExistence type="predicted"/>
<evidence type="ECO:0000313" key="10">
    <source>
        <dbReference type="EMBL" id="KAH9836792.1"/>
    </source>
</evidence>
<protein>
    <recommendedName>
        <fullName evidence="9">Copper-fist domain-containing protein</fullName>
    </recommendedName>
</protein>
<evidence type="ECO:0000259" key="9">
    <source>
        <dbReference type="PROSITE" id="PS50073"/>
    </source>
</evidence>
<dbReference type="Pfam" id="PF00649">
    <property type="entry name" value="Copper-fist"/>
    <property type="match status" value="1"/>
</dbReference>
<dbReference type="Gene3D" id="3.90.430.10">
    <property type="entry name" value="Copper fist DNA-binding domain"/>
    <property type="match status" value="1"/>
</dbReference>
<dbReference type="PRINTS" id="PR00617">
    <property type="entry name" value="COPPERFIST"/>
</dbReference>
<accession>A0ABQ8KH86</accession>
<dbReference type="InterPro" id="IPR051763">
    <property type="entry name" value="Copper_Homeo_Regul"/>
</dbReference>
<comment type="caution">
    <text evidence="10">The sequence shown here is derived from an EMBL/GenBank/DDBJ whole genome shotgun (WGS) entry which is preliminary data.</text>
</comment>
<feature type="region of interest" description="Disordered" evidence="8">
    <location>
        <begin position="200"/>
        <end position="254"/>
    </location>
</feature>
<dbReference type="EMBL" id="JADCUA010000010">
    <property type="protein sequence ID" value="KAH9836792.1"/>
    <property type="molecule type" value="Genomic_DNA"/>
</dbReference>
<evidence type="ECO:0000256" key="1">
    <source>
        <dbReference type="ARBA" id="ARBA00004123"/>
    </source>
</evidence>
<dbReference type="GeneID" id="72000324"/>
<evidence type="ECO:0000256" key="4">
    <source>
        <dbReference type="ARBA" id="ARBA00023008"/>
    </source>
</evidence>
<dbReference type="RefSeq" id="XP_047779030.1">
    <property type="nucleotide sequence ID" value="XM_047919592.1"/>
</dbReference>
<keyword evidence="6" id="KW-0804">Transcription</keyword>
<organism evidence="10 11">
    <name type="scientific">Rhodofomes roseus</name>
    <dbReference type="NCBI Taxonomy" id="34475"/>
    <lineage>
        <taxon>Eukaryota</taxon>
        <taxon>Fungi</taxon>
        <taxon>Dikarya</taxon>
        <taxon>Basidiomycota</taxon>
        <taxon>Agaricomycotina</taxon>
        <taxon>Agaricomycetes</taxon>
        <taxon>Polyporales</taxon>
        <taxon>Rhodofomes</taxon>
    </lineage>
</organism>
<dbReference type="PROSITE" id="PS50073">
    <property type="entry name" value="COPPER_FIST_2"/>
    <property type="match status" value="1"/>
</dbReference>
<keyword evidence="3" id="KW-0862">Zinc</keyword>